<sequence length="30" mass="3440">MAIYTFNDITPQLSDTAWVHEMAMLVEKLA</sequence>
<reference evidence="1 2" key="1">
    <citation type="submission" date="2018-06" db="EMBL/GenBank/DDBJ databases">
        <authorList>
            <consortium name="Pathogen Informatics"/>
            <person name="Doyle S."/>
        </authorList>
    </citation>
    <scope>NUCLEOTIDE SEQUENCE [LARGE SCALE GENOMIC DNA]</scope>
    <source>
        <strain evidence="1 2">NCTC13337</strain>
    </source>
</reference>
<organism evidence="1 2">
    <name type="scientific">Suttonella ornithocola</name>
    <dbReference type="NCBI Taxonomy" id="279832"/>
    <lineage>
        <taxon>Bacteria</taxon>
        <taxon>Pseudomonadati</taxon>
        <taxon>Pseudomonadota</taxon>
        <taxon>Gammaproteobacteria</taxon>
        <taxon>Cardiobacteriales</taxon>
        <taxon>Cardiobacteriaceae</taxon>
        <taxon>Suttonella</taxon>
    </lineage>
</organism>
<evidence type="ECO:0000313" key="2">
    <source>
        <dbReference type="Proteomes" id="UP000254601"/>
    </source>
</evidence>
<proteinExistence type="predicted"/>
<keyword evidence="2" id="KW-1185">Reference proteome</keyword>
<dbReference type="Proteomes" id="UP000254601">
    <property type="component" value="Unassembled WGS sequence"/>
</dbReference>
<accession>A0A380MNA7</accession>
<protein>
    <submittedName>
        <fullName evidence="1">Uncharacterized protein</fullName>
    </submittedName>
</protein>
<dbReference type="AlphaFoldDB" id="A0A380MNA7"/>
<dbReference type="EMBL" id="UHIC01000001">
    <property type="protein sequence ID" value="SUO93526.1"/>
    <property type="molecule type" value="Genomic_DNA"/>
</dbReference>
<evidence type="ECO:0000313" key="1">
    <source>
        <dbReference type="EMBL" id="SUO93526.1"/>
    </source>
</evidence>
<gene>
    <name evidence="1" type="ORF">NCTC13337_00282</name>
</gene>
<name>A0A380MNA7_9GAMM</name>